<dbReference type="RefSeq" id="WP_074832596.1">
    <property type="nucleotide sequence ID" value="NZ_FOAT01000006.1"/>
</dbReference>
<accession>A0A1H7K846</accession>
<sequence>MKGKDKTETIAKVFTKIPFGTAVVLLLLFLCVKFIKSCIILFLVGVIFAPIPCLVMSVLGLVASVLGRIKGDYNMIAYIILGIINVLLFSYGAYAISTFRFSIC</sequence>
<feature type="transmembrane region" description="Helical" evidence="1">
    <location>
        <begin position="39"/>
        <end position="63"/>
    </location>
</feature>
<reference evidence="2 3" key="1">
    <citation type="submission" date="2016-10" db="EMBL/GenBank/DDBJ databases">
        <authorList>
            <person name="de Groot N.N."/>
        </authorList>
    </citation>
    <scope>NUCLEOTIDE SEQUENCE [LARGE SCALE GENOMIC DNA]</scope>
    <source>
        <strain evidence="2 3">KH2T6</strain>
    </source>
</reference>
<feature type="transmembrane region" description="Helical" evidence="1">
    <location>
        <begin position="75"/>
        <end position="96"/>
    </location>
</feature>
<dbReference type="Proteomes" id="UP000186015">
    <property type="component" value="Unassembled WGS sequence"/>
</dbReference>
<gene>
    <name evidence="2" type="ORF">SAMN05216469_10697</name>
</gene>
<evidence type="ECO:0000313" key="3">
    <source>
        <dbReference type="Proteomes" id="UP000186015"/>
    </source>
</evidence>
<protein>
    <submittedName>
        <fullName evidence="2">Uncharacterized protein</fullName>
    </submittedName>
</protein>
<name>A0A1H7K846_RUMAL</name>
<keyword evidence="1" id="KW-1133">Transmembrane helix</keyword>
<dbReference type="EMBL" id="FOAT01000006">
    <property type="protein sequence ID" value="SEK82714.1"/>
    <property type="molecule type" value="Genomic_DNA"/>
</dbReference>
<keyword evidence="1" id="KW-0472">Membrane</keyword>
<proteinExistence type="predicted"/>
<organism evidence="2 3">
    <name type="scientific">Ruminococcus albus</name>
    <dbReference type="NCBI Taxonomy" id="1264"/>
    <lineage>
        <taxon>Bacteria</taxon>
        <taxon>Bacillati</taxon>
        <taxon>Bacillota</taxon>
        <taxon>Clostridia</taxon>
        <taxon>Eubacteriales</taxon>
        <taxon>Oscillospiraceae</taxon>
        <taxon>Ruminococcus</taxon>
    </lineage>
</organism>
<dbReference type="OrthoDB" id="9997796at2"/>
<feature type="transmembrane region" description="Helical" evidence="1">
    <location>
        <begin position="13"/>
        <end position="32"/>
    </location>
</feature>
<keyword evidence="1" id="KW-0812">Transmembrane</keyword>
<dbReference type="AlphaFoldDB" id="A0A1H7K846"/>
<evidence type="ECO:0000256" key="1">
    <source>
        <dbReference type="SAM" id="Phobius"/>
    </source>
</evidence>
<evidence type="ECO:0000313" key="2">
    <source>
        <dbReference type="EMBL" id="SEK82714.1"/>
    </source>
</evidence>